<evidence type="ECO:0000313" key="5">
    <source>
        <dbReference type="Proteomes" id="UP000807785"/>
    </source>
</evidence>
<dbReference type="PROSITE" id="PS50110">
    <property type="entry name" value="RESPONSE_REGULATORY"/>
    <property type="match status" value="1"/>
</dbReference>
<gene>
    <name evidence="4" type="ORF">IPH26_18775</name>
</gene>
<dbReference type="InterPro" id="IPR011006">
    <property type="entry name" value="CheY-like_superfamily"/>
</dbReference>
<dbReference type="PANTHER" id="PTHR44591:SF3">
    <property type="entry name" value="RESPONSE REGULATORY DOMAIN-CONTAINING PROTEIN"/>
    <property type="match status" value="1"/>
</dbReference>
<dbReference type="Gene3D" id="3.40.50.2300">
    <property type="match status" value="1"/>
</dbReference>
<dbReference type="EMBL" id="JADJEV010000005">
    <property type="protein sequence ID" value="MBK6974880.1"/>
    <property type="molecule type" value="Genomic_DNA"/>
</dbReference>
<organism evidence="4 5">
    <name type="scientific">Candidatus Methylophosphatis roskildensis</name>
    <dbReference type="NCBI Taxonomy" id="2899263"/>
    <lineage>
        <taxon>Bacteria</taxon>
        <taxon>Pseudomonadati</taxon>
        <taxon>Pseudomonadota</taxon>
        <taxon>Betaproteobacteria</taxon>
        <taxon>Nitrosomonadales</taxon>
        <taxon>Sterolibacteriaceae</taxon>
        <taxon>Candidatus Methylophosphatis</taxon>
    </lineage>
</organism>
<evidence type="ECO:0000256" key="1">
    <source>
        <dbReference type="ARBA" id="ARBA00022553"/>
    </source>
</evidence>
<dbReference type="PANTHER" id="PTHR44591">
    <property type="entry name" value="STRESS RESPONSE REGULATOR PROTEIN 1"/>
    <property type="match status" value="1"/>
</dbReference>
<feature type="modified residue" description="4-aspartylphosphate" evidence="2">
    <location>
        <position position="57"/>
    </location>
</feature>
<dbReference type="SMART" id="SM00448">
    <property type="entry name" value="REC"/>
    <property type="match status" value="1"/>
</dbReference>
<accession>A0A9D7E1K8</accession>
<dbReference type="InterPro" id="IPR050595">
    <property type="entry name" value="Bact_response_regulator"/>
</dbReference>
<keyword evidence="1 2" id="KW-0597">Phosphoprotein</keyword>
<dbReference type="InterPro" id="IPR001789">
    <property type="entry name" value="Sig_transdc_resp-reg_receiver"/>
</dbReference>
<dbReference type="Pfam" id="PF00072">
    <property type="entry name" value="Response_reg"/>
    <property type="match status" value="1"/>
</dbReference>
<dbReference type="GO" id="GO:0000160">
    <property type="term" value="P:phosphorelay signal transduction system"/>
    <property type="evidence" value="ECO:0007669"/>
    <property type="project" value="InterPro"/>
</dbReference>
<sequence length="135" mass="14378">MARTGSKLVLVVDDDEVERFLLRRALEAEGYAVEEAETADDALLCCHVVYPDAMVADIFLPGRSGIELCLALRGDPATTHLPIVLLTGSRDPGVREMAKSAGASVYLQKTPDPGPVIGAISGLLLDATPVRPTRH</sequence>
<dbReference type="AlphaFoldDB" id="A0A9D7E1K8"/>
<reference evidence="4" key="1">
    <citation type="submission" date="2020-10" db="EMBL/GenBank/DDBJ databases">
        <title>Connecting structure to function with the recovery of over 1000 high-quality activated sludge metagenome-assembled genomes encoding full-length rRNA genes using long-read sequencing.</title>
        <authorList>
            <person name="Singleton C.M."/>
            <person name="Petriglieri F."/>
            <person name="Kristensen J.M."/>
            <person name="Kirkegaard R.H."/>
            <person name="Michaelsen T.Y."/>
            <person name="Andersen M.H."/>
            <person name="Karst S.M."/>
            <person name="Dueholm M.S."/>
            <person name="Nielsen P.H."/>
            <person name="Albertsen M."/>
        </authorList>
    </citation>
    <scope>NUCLEOTIDE SEQUENCE</scope>
    <source>
        <strain evidence="4">Bjer_18-Q3-R1-45_BAT3C.347</strain>
    </source>
</reference>
<protein>
    <submittedName>
        <fullName evidence="4">Response regulator</fullName>
    </submittedName>
</protein>
<dbReference type="SUPFAM" id="SSF52172">
    <property type="entry name" value="CheY-like"/>
    <property type="match status" value="1"/>
</dbReference>
<feature type="domain" description="Response regulatory" evidence="3">
    <location>
        <begin position="8"/>
        <end position="124"/>
    </location>
</feature>
<dbReference type="Proteomes" id="UP000807785">
    <property type="component" value="Unassembled WGS sequence"/>
</dbReference>
<evidence type="ECO:0000256" key="2">
    <source>
        <dbReference type="PROSITE-ProRule" id="PRU00169"/>
    </source>
</evidence>
<name>A0A9D7E1K8_9PROT</name>
<comment type="caution">
    <text evidence="4">The sequence shown here is derived from an EMBL/GenBank/DDBJ whole genome shotgun (WGS) entry which is preliminary data.</text>
</comment>
<dbReference type="CDD" id="cd00156">
    <property type="entry name" value="REC"/>
    <property type="match status" value="1"/>
</dbReference>
<proteinExistence type="predicted"/>
<evidence type="ECO:0000313" key="4">
    <source>
        <dbReference type="EMBL" id="MBK6974880.1"/>
    </source>
</evidence>
<evidence type="ECO:0000259" key="3">
    <source>
        <dbReference type="PROSITE" id="PS50110"/>
    </source>
</evidence>